<evidence type="ECO:0000256" key="1">
    <source>
        <dbReference type="SAM" id="Phobius"/>
    </source>
</evidence>
<accession>A0AAI8VBT2</accession>
<dbReference type="EMBL" id="CAUWAG010000003">
    <property type="protein sequence ID" value="CAJ2501672.1"/>
    <property type="molecule type" value="Genomic_DNA"/>
</dbReference>
<name>A0AAI8VBT2_9PEZI</name>
<feature type="transmembrane region" description="Helical" evidence="1">
    <location>
        <begin position="102"/>
        <end position="126"/>
    </location>
</feature>
<reference evidence="2" key="1">
    <citation type="submission" date="2023-10" db="EMBL/GenBank/DDBJ databases">
        <authorList>
            <person name="Hackl T."/>
        </authorList>
    </citation>
    <scope>NUCLEOTIDE SEQUENCE</scope>
</reference>
<keyword evidence="1" id="KW-0812">Transmembrane</keyword>
<keyword evidence="3" id="KW-1185">Reference proteome</keyword>
<proteinExistence type="predicted"/>
<sequence>MADCMGECVAQCIFRSILTIYFIVIEGLIVERRDPVIRCGRRLQHLLHLPKAMCVFADEDPGMSDDTIRMSAVALSLSFTVAIMTVLVVAVFRGSFVFWDPWILGLAVASPICVIATVWLVLALALRRERARLGKGIHTASTKETEGSALSENTRMEEHGLERSLQAIWTTMV</sequence>
<dbReference type="Proteomes" id="UP001295740">
    <property type="component" value="Unassembled WGS sequence"/>
</dbReference>
<keyword evidence="1" id="KW-1133">Transmembrane helix</keyword>
<comment type="caution">
    <text evidence="2">The sequence shown here is derived from an EMBL/GenBank/DDBJ whole genome shotgun (WGS) entry which is preliminary data.</text>
</comment>
<gene>
    <name evidence="2" type="ORF">KHLLAP_LOCUS2140</name>
</gene>
<evidence type="ECO:0000313" key="3">
    <source>
        <dbReference type="Proteomes" id="UP001295740"/>
    </source>
</evidence>
<organism evidence="2 3">
    <name type="scientific">Anthostomella pinea</name>
    <dbReference type="NCBI Taxonomy" id="933095"/>
    <lineage>
        <taxon>Eukaryota</taxon>
        <taxon>Fungi</taxon>
        <taxon>Dikarya</taxon>
        <taxon>Ascomycota</taxon>
        <taxon>Pezizomycotina</taxon>
        <taxon>Sordariomycetes</taxon>
        <taxon>Xylariomycetidae</taxon>
        <taxon>Xylariales</taxon>
        <taxon>Xylariaceae</taxon>
        <taxon>Anthostomella</taxon>
    </lineage>
</organism>
<feature type="transmembrane region" description="Helical" evidence="1">
    <location>
        <begin position="72"/>
        <end position="96"/>
    </location>
</feature>
<dbReference type="AlphaFoldDB" id="A0AAI8VBT2"/>
<evidence type="ECO:0000313" key="2">
    <source>
        <dbReference type="EMBL" id="CAJ2501672.1"/>
    </source>
</evidence>
<keyword evidence="1" id="KW-0472">Membrane</keyword>
<protein>
    <submittedName>
        <fullName evidence="2">Uu.00g045250.m01.CDS01</fullName>
    </submittedName>
</protein>